<feature type="region of interest" description="Disordered" evidence="11">
    <location>
        <begin position="550"/>
        <end position="571"/>
    </location>
</feature>
<dbReference type="GO" id="GO:0005905">
    <property type="term" value="C:clathrin-coated pit"/>
    <property type="evidence" value="ECO:0007669"/>
    <property type="project" value="UniProtKB-SubCell"/>
</dbReference>
<dbReference type="GO" id="GO:0030136">
    <property type="term" value="C:clathrin-coated vesicle"/>
    <property type="evidence" value="ECO:0007669"/>
    <property type="project" value="UniProtKB-SubCell"/>
</dbReference>
<dbReference type="RefSeq" id="XP_033162662.1">
    <property type="nucleotide sequence ID" value="XM_033306771.1"/>
</dbReference>
<dbReference type="SUPFAM" id="SSF89009">
    <property type="entry name" value="GAT-like domain"/>
    <property type="match status" value="1"/>
</dbReference>
<evidence type="ECO:0000313" key="14">
    <source>
        <dbReference type="RefSeq" id="XP_033162662.1"/>
    </source>
</evidence>
<protein>
    <submittedName>
        <fullName evidence="14">Phosphatidylinositol-binding clathrin assembly protein LAP isoform X12</fullName>
    </submittedName>
</protein>
<feature type="region of interest" description="Disordered" evidence="11">
    <location>
        <begin position="653"/>
        <end position="674"/>
    </location>
</feature>
<comment type="subcellular location">
    <subcellularLocation>
        <location evidence="1">Cytoplasmic vesicle</location>
        <location evidence="1">Clathrin-coated vesicle</location>
    </subcellularLocation>
    <subcellularLocation>
        <location evidence="2">Golgi apparatus</location>
    </subcellularLocation>
    <subcellularLocation>
        <location evidence="3">Membrane</location>
        <location evidence="3">Clathrin-coated pit</location>
    </subcellularLocation>
</comment>
<dbReference type="InterPro" id="IPR011417">
    <property type="entry name" value="ANTH_dom"/>
</dbReference>
<comment type="subunit">
    <text evidence="10">Binds clathrin and phosphatidylinositol 4,5-bisphosphate.</text>
</comment>
<dbReference type="InterPro" id="IPR008942">
    <property type="entry name" value="ENTH_VHS"/>
</dbReference>
<dbReference type="CTD" id="7939"/>
<evidence type="ECO:0000256" key="10">
    <source>
        <dbReference type="ARBA" id="ARBA00064895"/>
    </source>
</evidence>
<dbReference type="GO" id="GO:0032050">
    <property type="term" value="F:clathrin heavy chain binding"/>
    <property type="evidence" value="ECO:0007669"/>
    <property type="project" value="TreeGrafter"/>
</dbReference>
<evidence type="ECO:0000313" key="13">
    <source>
        <dbReference type="Proteomes" id="UP000515162"/>
    </source>
</evidence>
<feature type="domain" description="ENTH" evidence="12">
    <location>
        <begin position="16"/>
        <end position="147"/>
    </location>
</feature>
<keyword evidence="7" id="KW-0472">Membrane</keyword>
<dbReference type="Pfam" id="PF07651">
    <property type="entry name" value="ANTH"/>
    <property type="match status" value="1"/>
</dbReference>
<dbReference type="InterPro" id="IPR014712">
    <property type="entry name" value="ANTH_dom_sf"/>
</dbReference>
<dbReference type="GO" id="GO:0005545">
    <property type="term" value="F:1-phosphatidylinositol binding"/>
    <property type="evidence" value="ECO:0007669"/>
    <property type="project" value="InterPro"/>
</dbReference>
<comment type="similarity">
    <text evidence="4">Belongs to the PICALM/SNAP91 family.</text>
</comment>
<dbReference type="GO" id="GO:0098894">
    <property type="term" value="C:extrinsic component of presynaptic endocytic zone membrane"/>
    <property type="evidence" value="ECO:0007669"/>
    <property type="project" value="TreeGrafter"/>
</dbReference>
<evidence type="ECO:0000256" key="4">
    <source>
        <dbReference type="ARBA" id="ARBA00008011"/>
    </source>
</evidence>
<accession>A0A6P8K034</accession>
<dbReference type="GO" id="GO:0048268">
    <property type="term" value="P:clathrin coat assembly"/>
    <property type="evidence" value="ECO:0007669"/>
    <property type="project" value="InterPro"/>
</dbReference>
<evidence type="ECO:0000256" key="1">
    <source>
        <dbReference type="ARBA" id="ARBA00004132"/>
    </source>
</evidence>
<evidence type="ECO:0000256" key="6">
    <source>
        <dbReference type="ARBA" id="ARBA00023034"/>
    </source>
</evidence>
<dbReference type="Gene3D" id="1.25.40.90">
    <property type="match status" value="1"/>
</dbReference>
<dbReference type="InterPro" id="IPR045192">
    <property type="entry name" value="AP180-like"/>
</dbReference>
<evidence type="ECO:0000256" key="9">
    <source>
        <dbReference type="ARBA" id="ARBA00023329"/>
    </source>
</evidence>
<keyword evidence="5" id="KW-0254">Endocytosis</keyword>
<evidence type="ECO:0000256" key="2">
    <source>
        <dbReference type="ARBA" id="ARBA00004555"/>
    </source>
</evidence>
<keyword evidence="9" id="KW-0968">Cytoplasmic vesicle</keyword>
<dbReference type="GO" id="GO:0000149">
    <property type="term" value="F:SNARE binding"/>
    <property type="evidence" value="ECO:0007669"/>
    <property type="project" value="TreeGrafter"/>
</dbReference>
<dbReference type="SMART" id="SM00273">
    <property type="entry name" value="ENTH"/>
    <property type="match status" value="1"/>
</dbReference>
<feature type="compositionally biased region" description="Polar residues" evidence="11">
    <location>
        <begin position="550"/>
        <end position="560"/>
    </location>
</feature>
<keyword evidence="6" id="KW-0333">Golgi apparatus</keyword>
<dbReference type="InterPro" id="IPR013809">
    <property type="entry name" value="ENTH"/>
</dbReference>
<proteinExistence type="inferred from homology"/>
<dbReference type="GO" id="GO:0040011">
    <property type="term" value="P:locomotion"/>
    <property type="evidence" value="ECO:0007669"/>
    <property type="project" value="UniProtKB-ARBA"/>
</dbReference>
<feature type="compositionally biased region" description="Polar residues" evidence="11">
    <location>
        <begin position="653"/>
        <end position="663"/>
    </location>
</feature>
<evidence type="ECO:0000256" key="3">
    <source>
        <dbReference type="ARBA" id="ARBA00004600"/>
    </source>
</evidence>
<evidence type="ECO:0000259" key="12">
    <source>
        <dbReference type="PROSITE" id="PS50942"/>
    </source>
</evidence>
<dbReference type="Proteomes" id="UP000515162">
    <property type="component" value="Chromosome 3R"/>
</dbReference>
<dbReference type="Gene3D" id="1.20.58.150">
    <property type="entry name" value="ANTH domain"/>
    <property type="match status" value="1"/>
</dbReference>
<dbReference type="SUPFAM" id="SSF48464">
    <property type="entry name" value="ENTH/VHS domain"/>
    <property type="match status" value="1"/>
</dbReference>
<feature type="region of interest" description="Disordered" evidence="11">
    <location>
        <begin position="491"/>
        <end position="528"/>
    </location>
</feature>
<evidence type="ECO:0000256" key="11">
    <source>
        <dbReference type="SAM" id="MobiDB-lite"/>
    </source>
</evidence>
<sequence length="674" mass="71819">MTMAGQTINDRLLAARHSLAGQGLAKSVCKATTEECIGPKKKHLDYLVHCTNEPNVSIPHLANLLIERSQNANWVVVYKSLITTHHLMAYGNERFMQYLASSNSTFNLSSFLDKGTVQGYDMSPFIRRYAKYLNEKSLSYRAMAFDFCKVKRGKEEGSLRSMNAEKLLKTLPVLQAQLDALLEFDCQSNDLSNGVINMSFMLLFRDLIRLFACYNDGIINLLEKYFDMNKKHARDALDLYKKFLVRMDRVGEFLKVAENVGIDKGDIPDLTKAPSSLLDALEQHLATLEGRKVSAANTPTQSSSNQRNVKSAVSALSSTSSAFGTAAASSKFDTTNGIDEQLKAQVLAEEEAAMNQYKSKVSSPTSSGAAGASAALTNPFLSSPPAAQAGQPIVDLFGAASAQPAAAAAATKASDDLLQLGNPFADMFDASGGGAAAAGATGAALNANNLWMHNNGFNGASVSSAAATNAFVSDSNFSSVFGNTEPAGYSSNSSSILALQQQQHQQQHPQQHQQQQQQPPAGTGKIITGDLDSSLMSLVDNLNINKTASAKPVQWNSPKNTAKPGANWTPQPMAATTGAGYRPMAHGMTVSPAPITINHPYIHASFPVMPNYMQGMPVMGQPSMMGGQAAAPLTGVQPTMMAAPHSNATGIMQPIQPTQNGSNKGVPLDPFGAL</sequence>
<keyword evidence="8" id="KW-0168">Coated pit</keyword>
<dbReference type="FunFam" id="1.25.40.90:FF:000017">
    <property type="entry name" value="Phosphatidylinositol-binding clathrin assembly protein LAP"/>
    <property type="match status" value="1"/>
</dbReference>
<dbReference type="PANTHER" id="PTHR22951:SF5">
    <property type="entry name" value="PHOSPHATIDYLINOSITOL-BINDING CLATHRIN ASSEMBLY PROTEIN LAP"/>
    <property type="match status" value="1"/>
</dbReference>
<dbReference type="GO" id="GO:0005546">
    <property type="term" value="F:phosphatidylinositol-4,5-bisphosphate binding"/>
    <property type="evidence" value="ECO:0007669"/>
    <property type="project" value="TreeGrafter"/>
</dbReference>
<reference evidence="14" key="1">
    <citation type="submission" date="2025-08" db="UniProtKB">
        <authorList>
            <consortium name="RefSeq"/>
        </authorList>
    </citation>
    <scope>IDENTIFICATION</scope>
    <source>
        <strain evidence="14">Mau12</strain>
        <tissue evidence="14">Whole Body</tissue>
    </source>
</reference>
<dbReference type="GeneID" id="117142651"/>
<evidence type="ECO:0000256" key="8">
    <source>
        <dbReference type="ARBA" id="ARBA00023176"/>
    </source>
</evidence>
<dbReference type="AlphaFoldDB" id="A0A6P8K034"/>
<keyword evidence="13" id="KW-1185">Reference proteome</keyword>
<dbReference type="GO" id="GO:0005794">
    <property type="term" value="C:Golgi apparatus"/>
    <property type="evidence" value="ECO:0007669"/>
    <property type="project" value="UniProtKB-SubCell"/>
</dbReference>
<dbReference type="FunFam" id="1.20.58.150:FF:000001">
    <property type="entry name" value="phosphatidylinositol-binding clathrin assembly protein-like isoform X1"/>
    <property type="match status" value="1"/>
</dbReference>
<dbReference type="PANTHER" id="PTHR22951">
    <property type="entry name" value="CLATHRIN ASSEMBLY PROTEIN"/>
    <property type="match status" value="1"/>
</dbReference>
<dbReference type="GO" id="GO:0008021">
    <property type="term" value="C:synaptic vesicle"/>
    <property type="evidence" value="ECO:0007669"/>
    <property type="project" value="TreeGrafter"/>
</dbReference>
<name>A0A6P8K034_DROMA</name>
<organism evidence="13 14">
    <name type="scientific">Drosophila mauritiana</name>
    <name type="common">Fruit fly</name>
    <dbReference type="NCBI Taxonomy" id="7226"/>
    <lineage>
        <taxon>Eukaryota</taxon>
        <taxon>Metazoa</taxon>
        <taxon>Ecdysozoa</taxon>
        <taxon>Arthropoda</taxon>
        <taxon>Hexapoda</taxon>
        <taxon>Insecta</taxon>
        <taxon>Pterygota</taxon>
        <taxon>Neoptera</taxon>
        <taxon>Endopterygota</taxon>
        <taxon>Diptera</taxon>
        <taxon>Brachycera</taxon>
        <taxon>Muscomorpha</taxon>
        <taxon>Ephydroidea</taxon>
        <taxon>Drosophilidae</taxon>
        <taxon>Drosophila</taxon>
        <taxon>Sophophora</taxon>
    </lineage>
</organism>
<dbReference type="CDD" id="cd16985">
    <property type="entry name" value="ANTH_N_AP180"/>
    <property type="match status" value="1"/>
</dbReference>
<evidence type="ECO:0000256" key="5">
    <source>
        <dbReference type="ARBA" id="ARBA00022583"/>
    </source>
</evidence>
<feature type="compositionally biased region" description="Low complexity" evidence="11">
    <location>
        <begin position="500"/>
        <end position="520"/>
    </location>
</feature>
<dbReference type="GO" id="GO:0072583">
    <property type="term" value="P:clathrin-dependent endocytosis"/>
    <property type="evidence" value="ECO:0007669"/>
    <property type="project" value="InterPro"/>
</dbReference>
<dbReference type="GO" id="GO:0016185">
    <property type="term" value="P:synaptic vesicle budding from presynaptic endocytic zone membrane"/>
    <property type="evidence" value="ECO:0007669"/>
    <property type="project" value="TreeGrafter"/>
</dbReference>
<evidence type="ECO:0000256" key="7">
    <source>
        <dbReference type="ARBA" id="ARBA00023136"/>
    </source>
</evidence>
<gene>
    <name evidence="14" type="primary">LOC117142651</name>
</gene>
<dbReference type="PROSITE" id="PS50942">
    <property type="entry name" value="ENTH"/>
    <property type="match status" value="1"/>
</dbReference>